<accession>A0ABU3GW38</accession>
<dbReference type="InterPro" id="IPR000595">
    <property type="entry name" value="cNMP-bd_dom"/>
</dbReference>
<dbReference type="Pfam" id="PF00027">
    <property type="entry name" value="cNMP_binding"/>
    <property type="match status" value="1"/>
</dbReference>
<dbReference type="Gene3D" id="2.60.120.10">
    <property type="entry name" value="Jelly Rolls"/>
    <property type="match status" value="1"/>
</dbReference>
<name>A0ABU3GW38_9SPHI</name>
<keyword evidence="3" id="KW-1185">Reference proteome</keyword>
<dbReference type="Proteomes" id="UP001258315">
    <property type="component" value="Unassembled WGS sequence"/>
</dbReference>
<dbReference type="EMBL" id="JAVLVU010000001">
    <property type="protein sequence ID" value="MDT3403984.1"/>
    <property type="molecule type" value="Genomic_DNA"/>
</dbReference>
<evidence type="ECO:0000313" key="2">
    <source>
        <dbReference type="EMBL" id="MDT3403984.1"/>
    </source>
</evidence>
<dbReference type="InterPro" id="IPR014710">
    <property type="entry name" value="RmlC-like_jellyroll"/>
</dbReference>
<evidence type="ECO:0000313" key="3">
    <source>
        <dbReference type="Proteomes" id="UP001258315"/>
    </source>
</evidence>
<comment type="caution">
    <text evidence="2">The sequence shown here is derived from an EMBL/GenBank/DDBJ whole genome shotgun (WGS) entry which is preliminary data.</text>
</comment>
<proteinExistence type="predicted"/>
<protein>
    <submittedName>
        <fullName evidence="2">CRP/FNR family transcriptional regulator</fullName>
    </submittedName>
</protein>
<feature type="domain" description="Cyclic nucleotide-binding" evidence="1">
    <location>
        <begin position="30"/>
        <end position="115"/>
    </location>
</feature>
<organism evidence="2 3">
    <name type="scientific">Mucilaginibacter terrae</name>
    <dbReference type="NCBI Taxonomy" id="1955052"/>
    <lineage>
        <taxon>Bacteria</taxon>
        <taxon>Pseudomonadati</taxon>
        <taxon>Bacteroidota</taxon>
        <taxon>Sphingobacteriia</taxon>
        <taxon>Sphingobacteriales</taxon>
        <taxon>Sphingobacteriaceae</taxon>
        <taxon>Mucilaginibacter</taxon>
    </lineage>
</organism>
<gene>
    <name evidence="2" type="ORF">QE417_003056</name>
</gene>
<sequence length="192" mass="21999">MHPEFEAYLQQRTSLKPDEIKQVSSKAIARTLKRNEDMLQAGDVCRHKTFVQSGLLRTFGVTADGNEHILLFSPEETWTLDVESYDKQKPSKVNITAIEPSRVLLWHKPDFDALLIQVPGLKQLAEQLISSSTHFNRQRILTTLSGSAEEKYEDFLLSFPDLLNRLPLRMIAAYLGISLKTLTRIRHAQLQR</sequence>
<dbReference type="RefSeq" id="WP_311951327.1">
    <property type="nucleotide sequence ID" value="NZ_JAVLVU010000001.1"/>
</dbReference>
<reference evidence="3" key="1">
    <citation type="submission" date="2023-07" db="EMBL/GenBank/DDBJ databases">
        <title>Functional and genomic diversity of the sorghum phyllosphere microbiome.</title>
        <authorList>
            <person name="Shade A."/>
        </authorList>
    </citation>
    <scope>NUCLEOTIDE SEQUENCE [LARGE SCALE GENOMIC DNA]</scope>
    <source>
        <strain evidence="3">SORGH_AS_0422</strain>
    </source>
</reference>
<dbReference type="CDD" id="cd00038">
    <property type="entry name" value="CAP_ED"/>
    <property type="match status" value="1"/>
</dbReference>
<dbReference type="SUPFAM" id="SSF51206">
    <property type="entry name" value="cAMP-binding domain-like"/>
    <property type="match status" value="1"/>
</dbReference>
<dbReference type="InterPro" id="IPR018490">
    <property type="entry name" value="cNMP-bd_dom_sf"/>
</dbReference>
<evidence type="ECO:0000259" key="1">
    <source>
        <dbReference type="Pfam" id="PF00027"/>
    </source>
</evidence>